<name>A0ABX7MZM5_9BACT</name>
<dbReference type="RefSeq" id="WP_206713633.1">
    <property type="nucleotide sequence ID" value="NZ_CP071091.1"/>
</dbReference>
<keyword evidence="3" id="KW-1185">Reference proteome</keyword>
<feature type="compositionally biased region" description="Basic and acidic residues" evidence="1">
    <location>
        <begin position="106"/>
        <end position="116"/>
    </location>
</feature>
<accession>A0ABX7MZM5</accession>
<gene>
    <name evidence="2" type="ORF">JY572_26345</name>
</gene>
<protein>
    <submittedName>
        <fullName evidence="2">Uncharacterized protein</fullName>
    </submittedName>
</protein>
<sequence>MGFLSGIFLAMALQAVPADSLAGPVFNPSICAKKRVDACGCHHVYGIRHCHPNRKGEHCEAPVKAQVSASESPETAEAPVLESREPEQAAPRKAPPAKPVSSPQKKRFDPKKSVAM</sequence>
<feature type="region of interest" description="Disordered" evidence="1">
    <location>
        <begin position="62"/>
        <end position="116"/>
    </location>
</feature>
<evidence type="ECO:0000313" key="3">
    <source>
        <dbReference type="Proteomes" id="UP000663090"/>
    </source>
</evidence>
<organism evidence="2 3">
    <name type="scientific">Myxococcus landrumensis</name>
    <dbReference type="NCBI Taxonomy" id="2813577"/>
    <lineage>
        <taxon>Bacteria</taxon>
        <taxon>Pseudomonadati</taxon>
        <taxon>Myxococcota</taxon>
        <taxon>Myxococcia</taxon>
        <taxon>Myxococcales</taxon>
        <taxon>Cystobacterineae</taxon>
        <taxon>Myxococcaceae</taxon>
        <taxon>Myxococcus</taxon>
    </lineage>
</organism>
<reference evidence="2 3" key="1">
    <citation type="submission" date="2021-02" db="EMBL/GenBank/DDBJ databases">
        <title>De Novo genome assembly of isolated myxobacteria.</title>
        <authorList>
            <person name="Stevens D.C."/>
        </authorList>
    </citation>
    <scope>NUCLEOTIDE SEQUENCE [LARGE SCALE GENOMIC DNA]</scope>
    <source>
        <strain evidence="2 3">SCHIC003</strain>
    </source>
</reference>
<evidence type="ECO:0000256" key="1">
    <source>
        <dbReference type="SAM" id="MobiDB-lite"/>
    </source>
</evidence>
<dbReference type="EMBL" id="CP071091">
    <property type="protein sequence ID" value="QSQ11894.1"/>
    <property type="molecule type" value="Genomic_DNA"/>
</dbReference>
<dbReference type="Proteomes" id="UP000663090">
    <property type="component" value="Chromosome"/>
</dbReference>
<proteinExistence type="predicted"/>
<evidence type="ECO:0000313" key="2">
    <source>
        <dbReference type="EMBL" id="QSQ11894.1"/>
    </source>
</evidence>